<organism evidence="3 4">
    <name type="scientific">Venturia nashicola</name>
    <dbReference type="NCBI Taxonomy" id="86259"/>
    <lineage>
        <taxon>Eukaryota</taxon>
        <taxon>Fungi</taxon>
        <taxon>Dikarya</taxon>
        <taxon>Ascomycota</taxon>
        <taxon>Pezizomycotina</taxon>
        <taxon>Dothideomycetes</taxon>
        <taxon>Pleosporomycetidae</taxon>
        <taxon>Venturiales</taxon>
        <taxon>Venturiaceae</taxon>
        <taxon>Venturia</taxon>
    </lineage>
</organism>
<feature type="region of interest" description="Disordered" evidence="1">
    <location>
        <begin position="1"/>
        <end position="23"/>
    </location>
</feature>
<dbReference type="SUPFAM" id="SSF88697">
    <property type="entry name" value="PUA domain-like"/>
    <property type="match status" value="1"/>
</dbReference>
<dbReference type="InterPro" id="IPR058886">
    <property type="entry name" value="SWIB_eIF2D"/>
</dbReference>
<dbReference type="FunFam" id="3.30.780.10:FF:000008">
    <property type="entry name" value="eukaryotic translation initiation factor 2D"/>
    <property type="match status" value="1"/>
</dbReference>
<dbReference type="SUPFAM" id="SSF55159">
    <property type="entry name" value="eIF1-like"/>
    <property type="match status" value="1"/>
</dbReference>
<dbReference type="Pfam" id="PF26291">
    <property type="entry name" value="SWIB_eIF2D"/>
    <property type="match status" value="1"/>
</dbReference>
<dbReference type="InterPro" id="IPR039759">
    <property type="entry name" value="eIF2D_SUI1"/>
</dbReference>
<dbReference type="Pfam" id="PF01253">
    <property type="entry name" value="SUI1"/>
    <property type="match status" value="1"/>
</dbReference>
<dbReference type="EMBL" id="SNSC02000011">
    <property type="protein sequence ID" value="TID20248.1"/>
    <property type="molecule type" value="Genomic_DNA"/>
</dbReference>
<dbReference type="OrthoDB" id="199771at2759"/>
<reference evidence="3 4" key="1">
    <citation type="submission" date="2019-04" db="EMBL/GenBank/DDBJ databases">
        <title>High contiguity whole genome sequence and gene annotation resource for two Venturia nashicola isolates.</title>
        <authorList>
            <person name="Prokchorchik M."/>
            <person name="Won K."/>
            <person name="Lee Y."/>
            <person name="Choi E.D."/>
            <person name="Segonzac C."/>
            <person name="Sohn K.H."/>
        </authorList>
    </citation>
    <scope>NUCLEOTIDE SEQUENCE [LARGE SCALE GENOMIC DNA]</scope>
    <source>
        <strain evidence="3 4">PRI2</strain>
    </source>
</reference>
<evidence type="ECO:0000313" key="3">
    <source>
        <dbReference type="EMBL" id="TID20248.1"/>
    </source>
</evidence>
<dbReference type="STRING" id="86259.A0A4Z1PFK8"/>
<protein>
    <submittedName>
        <fullName evidence="3">Gamma-actin</fullName>
    </submittedName>
</protein>
<feature type="region of interest" description="Disordered" evidence="1">
    <location>
        <begin position="253"/>
        <end position="274"/>
    </location>
</feature>
<dbReference type="GO" id="GO:0003743">
    <property type="term" value="F:translation initiation factor activity"/>
    <property type="evidence" value="ECO:0007669"/>
    <property type="project" value="InterPro"/>
</dbReference>
<evidence type="ECO:0000256" key="1">
    <source>
        <dbReference type="SAM" id="MobiDB-lite"/>
    </source>
</evidence>
<evidence type="ECO:0000313" key="4">
    <source>
        <dbReference type="Proteomes" id="UP000298493"/>
    </source>
</evidence>
<dbReference type="Gene3D" id="3.10.400.20">
    <property type="match status" value="1"/>
</dbReference>
<dbReference type="InterPro" id="IPR039757">
    <property type="entry name" value="EIF2D"/>
</dbReference>
<dbReference type="PROSITE" id="PS50296">
    <property type="entry name" value="SUI1"/>
    <property type="match status" value="1"/>
</dbReference>
<name>A0A4Z1PFK8_9PEZI</name>
<dbReference type="PANTHER" id="PTHR12217">
    <property type="entry name" value="EUKARYOTIC TRANSLATION INITIATION FACTOR 2D"/>
    <property type="match status" value="1"/>
</dbReference>
<gene>
    <name evidence="3" type="ORF">E6O75_ATG07708</name>
</gene>
<dbReference type="InterPro" id="IPR057429">
    <property type="entry name" value="WH_eIF2D"/>
</dbReference>
<dbReference type="InterPro" id="IPR036877">
    <property type="entry name" value="SUI1_dom_sf"/>
</dbReference>
<dbReference type="Proteomes" id="UP000298493">
    <property type="component" value="Unassembled WGS sequence"/>
</dbReference>
<dbReference type="InterPro" id="IPR048248">
    <property type="entry name" value="PUA_eIF2d-like"/>
</dbReference>
<dbReference type="CDD" id="cd21156">
    <property type="entry name" value="PUA_eIF2d-like"/>
    <property type="match status" value="1"/>
</dbReference>
<dbReference type="InterPro" id="IPR001950">
    <property type="entry name" value="SUI1"/>
</dbReference>
<comment type="caution">
    <text evidence="3">The sequence shown here is derived from an EMBL/GenBank/DDBJ whole genome shotgun (WGS) entry which is preliminary data.</text>
</comment>
<proteinExistence type="predicted"/>
<dbReference type="PROSITE" id="PS50890">
    <property type="entry name" value="PUA"/>
    <property type="match status" value="1"/>
</dbReference>
<dbReference type="InterPro" id="IPR036885">
    <property type="entry name" value="SWIB_MDM2_dom_sf"/>
</dbReference>
<dbReference type="Pfam" id="PF26292">
    <property type="entry name" value="PUA_elF2D"/>
    <property type="match status" value="1"/>
</dbReference>
<dbReference type="PANTHER" id="PTHR12217:SF4">
    <property type="entry name" value="EUKARYOTIC TRANSLATION INITIATION FACTOR 2D"/>
    <property type="match status" value="1"/>
</dbReference>
<dbReference type="InterPro" id="IPR015947">
    <property type="entry name" value="PUA-like_sf"/>
</dbReference>
<dbReference type="Gene3D" id="3.30.780.10">
    <property type="entry name" value="SUI1-like domain"/>
    <property type="match status" value="1"/>
</dbReference>
<dbReference type="Pfam" id="PF25304">
    <property type="entry name" value="WHD_eIF2D"/>
    <property type="match status" value="1"/>
</dbReference>
<dbReference type="GO" id="GO:0001731">
    <property type="term" value="P:formation of translation preinitiation complex"/>
    <property type="evidence" value="ECO:0007669"/>
    <property type="project" value="InterPro"/>
</dbReference>
<dbReference type="CDD" id="cd11608">
    <property type="entry name" value="eIF2D_C"/>
    <property type="match status" value="1"/>
</dbReference>
<evidence type="ECO:0000259" key="2">
    <source>
        <dbReference type="PROSITE" id="PS50296"/>
    </source>
</evidence>
<sequence>MFKKKPNIKPLAPLRSSDRRRTADSIIKDLNLETKAAEDGSSDEEKAAATAERAALRNSLLPDNAQSARFTTTHGPDLKQVSGTVFVGSHGEEQRVLWVKMEEKMYPTVYTLWHNPGILPLLHTHEIVITKLQGGADLMIPGLAGGPPFPEGAKKGAIVAVASTQSPTVPLMVGVCDVDVSALGRVQGEKGHAVQNIHWSGDELWSWNAISGNGGREAPSELKGWLEDEDEFENLQAQTAALDVQDEKENADGGVPLTGSVNGGEELEGEDSTYGEMSTKEIDDAFRNAFLFGLDHHKRSNRPPNFGLDFPLNMSTVMASLVQPFLPIDTPKQATQLQIKKTSWKTMKKFIKSLDKDQIIKTKDQGKTEVVILDIDFNDQAVLNFVPYRLPKKEAAASVNGDKAAEQIDSSDISIGQTLKCVSLHKPKDKLAPLFEASKSELRGYYVSSEIRDIVTAYIEHEQLVNPKNKRIISLDPFLANAVFDGRGAQDKEVLAKGTVPRDILIERVIAGCSPYHIMQRTSTVSSEAPKPKSGSPPKITILLETRSGNKTVTKVSGLEAYYINPGPLAEELRKTCAGSTSVERLQGSSPKTPIMEVMVQGPQKDAITKALEKRGVEKRWIEVVDKTKKKK</sequence>
<dbReference type="AlphaFoldDB" id="A0A4Z1PFK8"/>
<dbReference type="SUPFAM" id="SSF47592">
    <property type="entry name" value="SWIB/MDM2 domain"/>
    <property type="match status" value="1"/>
</dbReference>
<keyword evidence="4" id="KW-1185">Reference proteome</keyword>
<accession>A0A4Z1PFK8</accession>
<feature type="domain" description="SUI1" evidence="2">
    <location>
        <begin position="540"/>
        <end position="616"/>
    </location>
</feature>